<sequence length="191" mass="20453">MDFTFDVLHWRDRSAVPSPHPLPTTSSHLTSLDDHRPQVLCPQIFLPQVQRWPPTPGGGDQIDGPAQAVHRRPPPASPPPLPPSPSPSPSPSLRPLPERRLNLDVRQTLQQHRRPRVPSSVSPAILDRLDPGARAALAALVQVTRTTKATTASSRLVTQGSAAVAAAQGHPSFPFSPTAQSSSTRYPGSSA</sequence>
<feature type="compositionally biased region" description="Polar residues" evidence="1">
    <location>
        <begin position="175"/>
        <end position="191"/>
    </location>
</feature>
<reference evidence="2 3" key="1">
    <citation type="journal article" date="2009" name="Nature">
        <title>The Sorghum bicolor genome and the diversification of grasses.</title>
        <authorList>
            <person name="Paterson A.H."/>
            <person name="Bowers J.E."/>
            <person name="Bruggmann R."/>
            <person name="Dubchak I."/>
            <person name="Grimwood J."/>
            <person name="Gundlach H."/>
            <person name="Haberer G."/>
            <person name="Hellsten U."/>
            <person name="Mitros T."/>
            <person name="Poliakov A."/>
            <person name="Schmutz J."/>
            <person name="Spannagl M."/>
            <person name="Tang H."/>
            <person name="Wang X."/>
            <person name="Wicker T."/>
            <person name="Bharti A.K."/>
            <person name="Chapman J."/>
            <person name="Feltus F.A."/>
            <person name="Gowik U."/>
            <person name="Grigoriev I.V."/>
            <person name="Lyons E."/>
            <person name="Maher C.A."/>
            <person name="Martis M."/>
            <person name="Narechania A."/>
            <person name="Otillar R.P."/>
            <person name="Penning B.W."/>
            <person name="Salamov A.A."/>
            <person name="Wang Y."/>
            <person name="Zhang L."/>
            <person name="Carpita N.C."/>
            <person name="Freeling M."/>
            <person name="Gingle A.R."/>
            <person name="Hash C.T."/>
            <person name="Keller B."/>
            <person name="Klein P."/>
            <person name="Kresovich S."/>
            <person name="McCann M.C."/>
            <person name="Ming R."/>
            <person name="Peterson D.G."/>
            <person name="Mehboob-ur-Rahman"/>
            <person name="Ware D."/>
            <person name="Westhoff P."/>
            <person name="Mayer K.F."/>
            <person name="Messing J."/>
            <person name="Rokhsar D.S."/>
        </authorList>
    </citation>
    <scope>NUCLEOTIDE SEQUENCE [LARGE SCALE GENOMIC DNA]</scope>
    <source>
        <strain evidence="3">cv. BTx623</strain>
    </source>
</reference>
<evidence type="ECO:0000313" key="3">
    <source>
        <dbReference type="Proteomes" id="UP000000768"/>
    </source>
</evidence>
<dbReference type="HOGENOM" id="CLU_913392_0_0_1"/>
<evidence type="ECO:0000313" key="2">
    <source>
        <dbReference type="EMBL" id="EES07830.2"/>
    </source>
</evidence>
<dbReference type="Gramene" id="EES07830">
    <property type="protein sequence ID" value="EES07830"/>
    <property type="gene ID" value="SORBI_3004G359700"/>
</dbReference>
<name>C5XWT9_SORBI</name>
<dbReference type="EMBL" id="CM000763">
    <property type="protein sequence ID" value="EES07830.2"/>
    <property type="molecule type" value="Genomic_DNA"/>
</dbReference>
<accession>C5XWT9</accession>
<dbReference type="InParanoid" id="C5XWT9"/>
<keyword evidence="3" id="KW-1185">Reference proteome</keyword>
<proteinExistence type="predicted"/>
<protein>
    <submittedName>
        <fullName evidence="2">Uncharacterized protein</fullName>
    </submittedName>
</protein>
<feature type="region of interest" description="Disordered" evidence="1">
    <location>
        <begin position="166"/>
        <end position="191"/>
    </location>
</feature>
<feature type="compositionally biased region" description="Pro residues" evidence="1">
    <location>
        <begin position="74"/>
        <end position="94"/>
    </location>
</feature>
<gene>
    <name evidence="2" type="ORF">SORBI_3004G359700</name>
</gene>
<dbReference type="AlphaFoldDB" id="C5XWT9"/>
<evidence type="ECO:0000256" key="1">
    <source>
        <dbReference type="SAM" id="MobiDB-lite"/>
    </source>
</evidence>
<organism evidence="2 3">
    <name type="scientific">Sorghum bicolor</name>
    <name type="common">Sorghum</name>
    <name type="synonym">Sorghum vulgare</name>
    <dbReference type="NCBI Taxonomy" id="4558"/>
    <lineage>
        <taxon>Eukaryota</taxon>
        <taxon>Viridiplantae</taxon>
        <taxon>Streptophyta</taxon>
        <taxon>Embryophyta</taxon>
        <taxon>Tracheophyta</taxon>
        <taxon>Spermatophyta</taxon>
        <taxon>Magnoliopsida</taxon>
        <taxon>Liliopsida</taxon>
        <taxon>Poales</taxon>
        <taxon>Poaceae</taxon>
        <taxon>PACMAD clade</taxon>
        <taxon>Panicoideae</taxon>
        <taxon>Andropogonodae</taxon>
        <taxon>Andropogoneae</taxon>
        <taxon>Sorghinae</taxon>
        <taxon>Sorghum</taxon>
    </lineage>
</organism>
<dbReference type="Proteomes" id="UP000000768">
    <property type="component" value="Chromosome 4"/>
</dbReference>
<feature type="region of interest" description="Disordered" evidence="1">
    <location>
        <begin position="49"/>
        <end position="100"/>
    </location>
</feature>
<reference evidence="3" key="2">
    <citation type="journal article" date="2018" name="Plant J.">
        <title>The Sorghum bicolor reference genome: improved assembly, gene annotations, a transcriptome atlas, and signatures of genome organization.</title>
        <authorList>
            <person name="McCormick R.F."/>
            <person name="Truong S.K."/>
            <person name="Sreedasyam A."/>
            <person name="Jenkins J."/>
            <person name="Shu S."/>
            <person name="Sims D."/>
            <person name="Kennedy M."/>
            <person name="Amirebrahimi M."/>
            <person name="Weers B.D."/>
            <person name="McKinley B."/>
            <person name="Mattison A."/>
            <person name="Morishige D.T."/>
            <person name="Grimwood J."/>
            <person name="Schmutz J."/>
            <person name="Mullet J.E."/>
        </authorList>
    </citation>
    <scope>NUCLEOTIDE SEQUENCE [LARGE SCALE GENOMIC DNA]</scope>
    <source>
        <strain evidence="3">cv. BTx623</strain>
    </source>
</reference>